<proteinExistence type="predicted"/>
<evidence type="ECO:0000259" key="8">
    <source>
        <dbReference type="PROSITE" id="PS50928"/>
    </source>
</evidence>
<feature type="transmembrane region" description="Helical" evidence="7">
    <location>
        <begin position="256"/>
        <end position="275"/>
    </location>
</feature>
<dbReference type="GO" id="GO:0005886">
    <property type="term" value="C:plasma membrane"/>
    <property type="evidence" value="ECO:0007669"/>
    <property type="project" value="UniProtKB-SubCell"/>
</dbReference>
<dbReference type="AlphaFoldDB" id="A0A8J4SW73"/>
<evidence type="ECO:0000313" key="10">
    <source>
        <dbReference type="Proteomes" id="UP000702964"/>
    </source>
</evidence>
<comment type="caution">
    <text evidence="9">The sequence shown here is derived from an EMBL/GenBank/DDBJ whole genome shotgun (WGS) entry which is preliminary data.</text>
</comment>
<dbReference type="SUPFAM" id="SSF161098">
    <property type="entry name" value="MetI-like"/>
    <property type="match status" value="1"/>
</dbReference>
<dbReference type="EMBL" id="AOFI03000002">
    <property type="protein sequence ID" value="KAF4325755.1"/>
    <property type="molecule type" value="Genomic_DNA"/>
</dbReference>
<protein>
    <recommendedName>
        <fullName evidence="8">ABC transmembrane type-1 domain-containing protein</fullName>
    </recommendedName>
</protein>
<evidence type="ECO:0000256" key="4">
    <source>
        <dbReference type="ARBA" id="ARBA00022692"/>
    </source>
</evidence>
<evidence type="ECO:0000256" key="1">
    <source>
        <dbReference type="ARBA" id="ARBA00004651"/>
    </source>
</evidence>
<comment type="subcellular location">
    <subcellularLocation>
        <location evidence="1">Cell membrane</location>
        <topology evidence="1">Multi-pass membrane protein</topology>
    </subcellularLocation>
</comment>
<name>A0A8J4SW73_9STRA</name>
<feature type="transmembrane region" description="Helical" evidence="7">
    <location>
        <begin position="108"/>
        <end position="127"/>
    </location>
</feature>
<accession>A0A8J4SW73</accession>
<feature type="transmembrane region" description="Helical" evidence="7">
    <location>
        <begin position="139"/>
        <end position="160"/>
    </location>
</feature>
<dbReference type="PANTHER" id="PTHR43744:SF9">
    <property type="entry name" value="POLYGALACTURONAN_RHAMNOGALACTURONAN TRANSPORT SYSTEM PERMEASE PROTEIN YTCP"/>
    <property type="match status" value="1"/>
</dbReference>
<organism evidence="9 10">
    <name type="scientific">Phytophthora kernoviae 00238/432</name>
    <dbReference type="NCBI Taxonomy" id="1284355"/>
    <lineage>
        <taxon>Eukaryota</taxon>
        <taxon>Sar</taxon>
        <taxon>Stramenopiles</taxon>
        <taxon>Oomycota</taxon>
        <taxon>Peronosporomycetes</taxon>
        <taxon>Peronosporales</taxon>
        <taxon>Peronosporaceae</taxon>
        <taxon>Phytophthora</taxon>
    </lineage>
</organism>
<feature type="transmembrane region" description="Helical" evidence="7">
    <location>
        <begin position="12"/>
        <end position="30"/>
    </location>
</feature>
<reference evidence="9" key="1">
    <citation type="journal article" date="2015" name="Genom Data">
        <title>Draft genome sequences of Phytophthora kernoviae and Phytophthora ramorum lineage EU2 from Scotland.</title>
        <authorList>
            <person name="Sambles C."/>
            <person name="Schlenzig A."/>
            <person name="O'Neill P."/>
            <person name="Grant M."/>
            <person name="Studholme D.J."/>
        </authorList>
    </citation>
    <scope>NUCLEOTIDE SEQUENCE</scope>
    <source>
        <strain evidence="9">00238/432</strain>
    </source>
</reference>
<evidence type="ECO:0000256" key="7">
    <source>
        <dbReference type="SAM" id="Phobius"/>
    </source>
</evidence>
<dbReference type="InterPro" id="IPR035906">
    <property type="entry name" value="MetI-like_sf"/>
</dbReference>
<keyword evidence="2" id="KW-0813">Transport</keyword>
<dbReference type="GO" id="GO:0055085">
    <property type="term" value="P:transmembrane transport"/>
    <property type="evidence" value="ECO:0007669"/>
    <property type="project" value="InterPro"/>
</dbReference>
<feature type="domain" description="ABC transmembrane type-1" evidence="8">
    <location>
        <begin position="73"/>
        <end position="275"/>
    </location>
</feature>
<evidence type="ECO:0000313" key="9">
    <source>
        <dbReference type="EMBL" id="KAF4325755.1"/>
    </source>
</evidence>
<feature type="transmembrane region" description="Helical" evidence="7">
    <location>
        <begin position="181"/>
        <end position="206"/>
    </location>
</feature>
<keyword evidence="5 7" id="KW-1133">Transmembrane helix</keyword>
<dbReference type="PROSITE" id="PS50928">
    <property type="entry name" value="ABC_TM1"/>
    <property type="match status" value="1"/>
</dbReference>
<gene>
    <name evidence="9" type="ORF">G195_000407</name>
</gene>
<reference evidence="9" key="2">
    <citation type="submission" date="2020-02" db="EMBL/GenBank/DDBJ databases">
        <authorList>
            <person name="Studholme D.J."/>
        </authorList>
    </citation>
    <scope>NUCLEOTIDE SEQUENCE</scope>
    <source>
        <strain evidence="9">00238/432</strain>
    </source>
</reference>
<keyword evidence="4 7" id="KW-0812">Transmembrane</keyword>
<keyword evidence="3" id="KW-1003">Cell membrane</keyword>
<dbReference type="Pfam" id="PF00528">
    <property type="entry name" value="BPD_transp_1"/>
    <property type="match status" value="1"/>
</dbReference>
<dbReference type="InterPro" id="IPR000515">
    <property type="entry name" value="MetI-like"/>
</dbReference>
<dbReference type="CDD" id="cd06261">
    <property type="entry name" value="TM_PBP2"/>
    <property type="match status" value="1"/>
</dbReference>
<dbReference type="Gene3D" id="1.10.3720.10">
    <property type="entry name" value="MetI-like"/>
    <property type="match status" value="1"/>
</dbReference>
<evidence type="ECO:0000256" key="5">
    <source>
        <dbReference type="ARBA" id="ARBA00022989"/>
    </source>
</evidence>
<feature type="transmembrane region" description="Helical" evidence="7">
    <location>
        <begin position="77"/>
        <end position="96"/>
    </location>
</feature>
<dbReference type="PANTHER" id="PTHR43744">
    <property type="entry name" value="ABC TRANSPORTER PERMEASE PROTEIN MG189-RELATED-RELATED"/>
    <property type="match status" value="1"/>
</dbReference>
<keyword evidence="6 7" id="KW-0472">Membrane</keyword>
<evidence type="ECO:0000256" key="6">
    <source>
        <dbReference type="ARBA" id="ARBA00023136"/>
    </source>
</evidence>
<evidence type="ECO:0000256" key="2">
    <source>
        <dbReference type="ARBA" id="ARBA00022448"/>
    </source>
</evidence>
<evidence type="ECO:0000256" key="3">
    <source>
        <dbReference type="ARBA" id="ARBA00022475"/>
    </source>
</evidence>
<dbReference type="Proteomes" id="UP000702964">
    <property type="component" value="Unassembled WGS sequence"/>
</dbReference>
<sequence length="290" mass="32424">MKKSRSRKVFDITNLTLMACLTLMTIYPIFNQLALSLSSTDAILNGKVTLFPIDFTLTTYRDIAKESLFWGNYINTIWYTIAGTVISLILTTTCAYALSKKILLGRKVILSLIIFTMFFGGGLIPTFMLVKDLHLTDSIWAIIIPWVIVPYHILLMKTYFEGLPGDLEEAAYVDGLGQFSFFIKIVLPLSKPILATMTLFSAVLYWNDWFTALIYINDSAKYPVTLYLRNVMMGATMASQTGQTIDASVKSIPQGIQAASMMLVITPILCIYPFVQKHFVKGVMIGAIKG</sequence>